<reference evidence="1 2" key="1">
    <citation type="submission" date="2016-09" db="EMBL/GenBank/DDBJ databases">
        <authorList>
            <person name="Capua I."/>
            <person name="De Benedictis P."/>
            <person name="Joannis T."/>
            <person name="Lombin L.H."/>
            <person name="Cattoli G."/>
        </authorList>
    </citation>
    <scope>NUCLEOTIDE SEQUENCE [LARGE SCALE GENOMIC DNA]</scope>
    <source>
        <strain evidence="1 2">A7P-90m</strain>
    </source>
</reference>
<dbReference type="InterPro" id="IPR012657">
    <property type="entry name" value="23S_rRNA-intervening_sequence"/>
</dbReference>
<dbReference type="Proteomes" id="UP000199452">
    <property type="component" value="Unassembled WGS sequence"/>
</dbReference>
<dbReference type="STRING" id="1640674.SAMN05216323_100845"/>
<dbReference type="Pfam" id="PF05635">
    <property type="entry name" value="23S_rRNA_IVP"/>
    <property type="match status" value="1"/>
</dbReference>
<sequence>MSSFKSLIVYKKAFTLAMEIFEITKGFPKDEIYSLTSQIRRSSRSVCSNIGEGYRKRRYEAHFISKMSDSDMENSETQVWFDFSMACKYITIETYTDLTQKSEEIGRLLNDMITNPGKYK</sequence>
<dbReference type="CDD" id="cd16377">
    <property type="entry name" value="23S_rRNA_IVP_like"/>
    <property type="match status" value="1"/>
</dbReference>
<dbReference type="PANTHER" id="PTHR38471:SF2">
    <property type="entry name" value="FOUR HELIX BUNDLE PROTEIN"/>
    <property type="match status" value="1"/>
</dbReference>
<dbReference type="InterPro" id="IPR036583">
    <property type="entry name" value="23S_rRNA_IVS_sf"/>
</dbReference>
<name>A0A1G6H8X8_9BACT</name>
<dbReference type="RefSeq" id="WP_092435904.1">
    <property type="nucleotide sequence ID" value="NZ_FMYP01000008.1"/>
</dbReference>
<evidence type="ECO:0000313" key="2">
    <source>
        <dbReference type="Proteomes" id="UP000199452"/>
    </source>
</evidence>
<dbReference type="PANTHER" id="PTHR38471">
    <property type="entry name" value="FOUR HELIX BUNDLE PROTEIN"/>
    <property type="match status" value="1"/>
</dbReference>
<dbReference type="Gene3D" id="1.20.1440.60">
    <property type="entry name" value="23S rRNA-intervening sequence"/>
    <property type="match status" value="1"/>
</dbReference>
<dbReference type="SUPFAM" id="SSF158446">
    <property type="entry name" value="IVS-encoded protein-like"/>
    <property type="match status" value="1"/>
</dbReference>
<dbReference type="NCBIfam" id="TIGR02436">
    <property type="entry name" value="four helix bundle protein"/>
    <property type="match status" value="1"/>
</dbReference>
<evidence type="ECO:0000313" key="1">
    <source>
        <dbReference type="EMBL" id="SDB90720.1"/>
    </source>
</evidence>
<dbReference type="OrthoDB" id="9811959at2"/>
<dbReference type="EMBL" id="FMYP01000008">
    <property type="protein sequence ID" value="SDB90720.1"/>
    <property type="molecule type" value="Genomic_DNA"/>
</dbReference>
<keyword evidence="2" id="KW-1185">Reference proteome</keyword>
<dbReference type="AlphaFoldDB" id="A0A1G6H8X8"/>
<gene>
    <name evidence="1" type="ORF">SAMN05216323_100845</name>
</gene>
<proteinExistence type="predicted"/>
<accession>A0A1G6H8X8</accession>
<organism evidence="1 2">
    <name type="scientific">Williamwhitmania taraxaci</name>
    <dbReference type="NCBI Taxonomy" id="1640674"/>
    <lineage>
        <taxon>Bacteria</taxon>
        <taxon>Pseudomonadati</taxon>
        <taxon>Bacteroidota</taxon>
        <taxon>Bacteroidia</taxon>
        <taxon>Bacteroidales</taxon>
        <taxon>Williamwhitmaniaceae</taxon>
        <taxon>Williamwhitmania</taxon>
    </lineage>
</organism>
<protein>
    <submittedName>
        <fullName evidence="1">Four helix bundle protein</fullName>
    </submittedName>
</protein>